<protein>
    <submittedName>
        <fullName evidence="1">Uncharacterized protein</fullName>
    </submittedName>
</protein>
<name>A0A8K0CNR0_IGNLU</name>
<accession>A0A8K0CNR0</accession>
<comment type="caution">
    <text evidence="1">The sequence shown here is derived from an EMBL/GenBank/DDBJ whole genome shotgun (WGS) entry which is preliminary data.</text>
</comment>
<dbReference type="Proteomes" id="UP000801492">
    <property type="component" value="Unassembled WGS sequence"/>
</dbReference>
<reference evidence="1" key="1">
    <citation type="submission" date="2019-08" db="EMBL/GenBank/DDBJ databases">
        <title>The genome of the North American firefly Photinus pyralis.</title>
        <authorList>
            <consortium name="Photinus pyralis genome working group"/>
            <person name="Fallon T.R."/>
            <person name="Sander Lower S.E."/>
            <person name="Weng J.-K."/>
        </authorList>
    </citation>
    <scope>NUCLEOTIDE SEQUENCE</scope>
    <source>
        <strain evidence="1">TRF0915ILg1</strain>
        <tissue evidence="1">Whole body</tissue>
    </source>
</reference>
<dbReference type="EMBL" id="VTPC01081680">
    <property type="protein sequence ID" value="KAF2887808.1"/>
    <property type="molecule type" value="Genomic_DNA"/>
</dbReference>
<keyword evidence="2" id="KW-1185">Reference proteome</keyword>
<evidence type="ECO:0000313" key="1">
    <source>
        <dbReference type="EMBL" id="KAF2887808.1"/>
    </source>
</evidence>
<evidence type="ECO:0000313" key="2">
    <source>
        <dbReference type="Proteomes" id="UP000801492"/>
    </source>
</evidence>
<sequence length="158" mass="17201">MLGTVFPYAFSTKNIVSGFKAAEIFPLDWNLFTDGDLCSSVTDRTMLENGISFPVSNSNECLNKTFSDPQPSTSSHDSMPEEASVCICSAEVNNHAEINKLPAHNNLSPSDSVGFHGQRIVTPKNDSIVSLVDTDDEDSANEECIFCHQPYNQDCSGT</sequence>
<dbReference type="AlphaFoldDB" id="A0A8K0CNR0"/>
<organism evidence="1 2">
    <name type="scientific">Ignelater luminosus</name>
    <name type="common">Cucubano</name>
    <name type="synonym">Pyrophorus luminosus</name>
    <dbReference type="NCBI Taxonomy" id="2038154"/>
    <lineage>
        <taxon>Eukaryota</taxon>
        <taxon>Metazoa</taxon>
        <taxon>Ecdysozoa</taxon>
        <taxon>Arthropoda</taxon>
        <taxon>Hexapoda</taxon>
        <taxon>Insecta</taxon>
        <taxon>Pterygota</taxon>
        <taxon>Neoptera</taxon>
        <taxon>Endopterygota</taxon>
        <taxon>Coleoptera</taxon>
        <taxon>Polyphaga</taxon>
        <taxon>Elateriformia</taxon>
        <taxon>Elateroidea</taxon>
        <taxon>Elateridae</taxon>
        <taxon>Agrypninae</taxon>
        <taxon>Pyrophorini</taxon>
        <taxon>Ignelater</taxon>
    </lineage>
</organism>
<gene>
    <name evidence="1" type="ORF">ILUMI_18365</name>
</gene>
<proteinExistence type="predicted"/>